<sequence length="356" mass="40548">MVWKEFARAEAASRIVVVHNSVKFDPLNNTPRLNLYLMPLKRLVSPLLSVSAQSRQAALRHYRTPVNLYELGSPVPWSLPDEPNRADYERTAWPPLYRHPRTAAWAPEGDWARYLEYLVCCRSEDQINTGRKAAIELLAETTGSSRYPHRGRVHLDLETDRFLFYDRWRYHPRGRPEAYGLRALADAMLDYKYHWAPFNLEKILARRPPILRNASAALLPEMMARIRNVVFEAPSDRSSDRASRHGPTTAAGATAPGGVSSGVSSTKIFHTWGPRLLPRAFSPEGSIGGYVTTPEMSRCFYDDIEDKGPDHLRIAKVKLVRGPDDAEDEMGWLDWGTDEGYDSNEEDEVDFDMIFD</sequence>
<protein>
    <submittedName>
        <fullName evidence="2">Uncharacterized protein</fullName>
    </submittedName>
</protein>
<evidence type="ECO:0000256" key="1">
    <source>
        <dbReference type="SAM" id="MobiDB-lite"/>
    </source>
</evidence>
<reference evidence="2 3" key="1">
    <citation type="submission" date="2023-01" db="EMBL/GenBank/DDBJ databases">
        <title>Analysis of 21 Apiospora genomes using comparative genomics revels a genus with tremendous synthesis potential of carbohydrate active enzymes and secondary metabolites.</title>
        <authorList>
            <person name="Sorensen T."/>
        </authorList>
    </citation>
    <scope>NUCLEOTIDE SEQUENCE [LARGE SCALE GENOMIC DNA]</scope>
    <source>
        <strain evidence="2 3">CBS 20057</strain>
    </source>
</reference>
<evidence type="ECO:0000313" key="3">
    <source>
        <dbReference type="Proteomes" id="UP001396898"/>
    </source>
</evidence>
<evidence type="ECO:0000313" key="2">
    <source>
        <dbReference type="EMBL" id="KAK8026401.1"/>
    </source>
</evidence>
<dbReference type="Proteomes" id="UP001396898">
    <property type="component" value="Unassembled WGS sequence"/>
</dbReference>
<dbReference type="EMBL" id="JAQQWI010000007">
    <property type="protein sequence ID" value="KAK8026401.1"/>
    <property type="molecule type" value="Genomic_DNA"/>
</dbReference>
<proteinExistence type="predicted"/>
<keyword evidence="3" id="KW-1185">Reference proteome</keyword>
<feature type="compositionally biased region" description="Low complexity" evidence="1">
    <location>
        <begin position="246"/>
        <end position="262"/>
    </location>
</feature>
<feature type="region of interest" description="Disordered" evidence="1">
    <location>
        <begin position="235"/>
        <end position="262"/>
    </location>
</feature>
<gene>
    <name evidence="2" type="ORF">PG991_003457</name>
</gene>
<comment type="caution">
    <text evidence="2">The sequence shown here is derived from an EMBL/GenBank/DDBJ whole genome shotgun (WGS) entry which is preliminary data.</text>
</comment>
<name>A0ABR1S3X0_9PEZI</name>
<accession>A0ABR1S3X0</accession>
<organism evidence="2 3">
    <name type="scientific">Apiospora marii</name>
    <dbReference type="NCBI Taxonomy" id="335849"/>
    <lineage>
        <taxon>Eukaryota</taxon>
        <taxon>Fungi</taxon>
        <taxon>Dikarya</taxon>
        <taxon>Ascomycota</taxon>
        <taxon>Pezizomycotina</taxon>
        <taxon>Sordariomycetes</taxon>
        <taxon>Xylariomycetidae</taxon>
        <taxon>Amphisphaeriales</taxon>
        <taxon>Apiosporaceae</taxon>
        <taxon>Apiospora</taxon>
    </lineage>
</organism>